<keyword evidence="2" id="KW-0963">Cytoplasm</keyword>
<dbReference type="InterPro" id="IPR027640">
    <property type="entry name" value="Kinesin-like_fam"/>
</dbReference>
<keyword evidence="5 6" id="KW-0175">Coiled coil</keyword>
<dbReference type="GO" id="GO:0003777">
    <property type="term" value="F:microtubule motor activity"/>
    <property type="evidence" value="ECO:0007669"/>
    <property type="project" value="InterPro"/>
</dbReference>
<evidence type="ECO:0000256" key="2">
    <source>
        <dbReference type="ARBA" id="ARBA00022490"/>
    </source>
</evidence>
<evidence type="ECO:0000256" key="6">
    <source>
        <dbReference type="SAM" id="Coils"/>
    </source>
</evidence>
<dbReference type="AlphaFoldDB" id="A0A5B6W4D3"/>
<evidence type="ECO:0000256" key="5">
    <source>
        <dbReference type="ARBA" id="ARBA00023054"/>
    </source>
</evidence>
<protein>
    <submittedName>
        <fullName evidence="7">Kinesin-like protein KIN-4A</fullName>
    </submittedName>
</protein>
<evidence type="ECO:0000313" key="7">
    <source>
        <dbReference type="EMBL" id="KAA3476481.1"/>
    </source>
</evidence>
<reference evidence="8" key="1">
    <citation type="journal article" date="2019" name="Plant Biotechnol. J.">
        <title>Genome sequencing of the Australian wild diploid species Gossypium australe highlights disease resistance and delayed gland morphogenesis.</title>
        <authorList>
            <person name="Cai Y."/>
            <person name="Cai X."/>
            <person name="Wang Q."/>
            <person name="Wang P."/>
            <person name="Zhang Y."/>
            <person name="Cai C."/>
            <person name="Xu Y."/>
            <person name="Wang K."/>
            <person name="Zhou Z."/>
            <person name="Wang C."/>
            <person name="Geng S."/>
            <person name="Li B."/>
            <person name="Dong Q."/>
            <person name="Hou Y."/>
            <person name="Wang H."/>
            <person name="Ai P."/>
            <person name="Liu Z."/>
            <person name="Yi F."/>
            <person name="Sun M."/>
            <person name="An G."/>
            <person name="Cheng J."/>
            <person name="Zhang Y."/>
            <person name="Shi Q."/>
            <person name="Xie Y."/>
            <person name="Shi X."/>
            <person name="Chang Y."/>
            <person name="Huang F."/>
            <person name="Chen Y."/>
            <person name="Hong S."/>
            <person name="Mi L."/>
            <person name="Sun Q."/>
            <person name="Zhang L."/>
            <person name="Zhou B."/>
            <person name="Peng R."/>
            <person name="Zhang X."/>
            <person name="Liu F."/>
        </authorList>
    </citation>
    <scope>NUCLEOTIDE SEQUENCE [LARGE SCALE GENOMIC DNA]</scope>
    <source>
        <strain evidence="8">cv. PA1801</strain>
    </source>
</reference>
<dbReference type="PANTHER" id="PTHR47969:SF15">
    <property type="entry name" value="CHROMOSOME-ASSOCIATED KINESIN KIF4A-RELATED"/>
    <property type="match status" value="1"/>
</dbReference>
<dbReference type="GO" id="GO:0051231">
    <property type="term" value="P:spindle elongation"/>
    <property type="evidence" value="ECO:0007669"/>
    <property type="project" value="TreeGrafter"/>
</dbReference>
<feature type="coiled-coil region" evidence="6">
    <location>
        <begin position="94"/>
        <end position="132"/>
    </location>
</feature>
<dbReference type="GO" id="GO:0007018">
    <property type="term" value="P:microtubule-based movement"/>
    <property type="evidence" value="ECO:0007669"/>
    <property type="project" value="InterPro"/>
</dbReference>
<sequence length="324" mass="37412">MAEELAVLKNRFARASSMTLNATMTRITPLENMLSISSDSLIAMASQLSEAEERERSLTNRGRWNQLRSMGDAKNLLQYMFNSLGDTRCQLWEKDMEIKEMKEQNKELVSLLRQSELQREDAENELKLREQAVAIALATSPNSLKHIADDTNGSLSPMSVPVQKQLKYSPGIVNVPVIELVPFIDQTRKMVPLSQLPMKKLVAIGRAGNGKLWRWKRWHNKWHVQYKWKWQKPWRLSEWIRHSEENIIKAKPRSRMEPRKNCCVSELAIGIYIHRIGMVDFEYINTIGLSSSNIKNFKYFFLLVRSVDAADGNGVPSSLTWFQC</sequence>
<keyword evidence="4" id="KW-0067">ATP-binding</keyword>
<dbReference type="Proteomes" id="UP000325315">
    <property type="component" value="Unassembled WGS sequence"/>
</dbReference>
<keyword evidence="3" id="KW-0547">Nucleotide-binding</keyword>
<dbReference type="EMBL" id="SMMG02000004">
    <property type="protein sequence ID" value="KAA3476481.1"/>
    <property type="molecule type" value="Genomic_DNA"/>
</dbReference>
<keyword evidence="8" id="KW-1185">Reference proteome</keyword>
<dbReference type="GO" id="GO:0005875">
    <property type="term" value="C:microtubule associated complex"/>
    <property type="evidence" value="ECO:0007669"/>
    <property type="project" value="TreeGrafter"/>
</dbReference>
<evidence type="ECO:0000256" key="4">
    <source>
        <dbReference type="ARBA" id="ARBA00022840"/>
    </source>
</evidence>
<dbReference type="OrthoDB" id="3176171at2759"/>
<name>A0A5B6W4D3_9ROSI</name>
<dbReference type="PANTHER" id="PTHR47969">
    <property type="entry name" value="CHROMOSOME-ASSOCIATED KINESIN KIF4A-RELATED"/>
    <property type="match status" value="1"/>
</dbReference>
<dbReference type="GO" id="GO:0005524">
    <property type="term" value="F:ATP binding"/>
    <property type="evidence" value="ECO:0007669"/>
    <property type="project" value="UniProtKB-KW"/>
</dbReference>
<evidence type="ECO:0000313" key="8">
    <source>
        <dbReference type="Proteomes" id="UP000325315"/>
    </source>
</evidence>
<proteinExistence type="predicted"/>
<gene>
    <name evidence="7" type="ORF">EPI10_010460</name>
</gene>
<comment type="caution">
    <text evidence="7">The sequence shown here is derived from an EMBL/GenBank/DDBJ whole genome shotgun (WGS) entry which is preliminary data.</text>
</comment>
<dbReference type="GO" id="GO:0007052">
    <property type="term" value="P:mitotic spindle organization"/>
    <property type="evidence" value="ECO:0007669"/>
    <property type="project" value="TreeGrafter"/>
</dbReference>
<evidence type="ECO:0000256" key="3">
    <source>
        <dbReference type="ARBA" id="ARBA00022741"/>
    </source>
</evidence>
<evidence type="ECO:0000256" key="1">
    <source>
        <dbReference type="ARBA" id="ARBA00004496"/>
    </source>
</evidence>
<accession>A0A5B6W4D3</accession>
<organism evidence="7 8">
    <name type="scientific">Gossypium australe</name>
    <dbReference type="NCBI Taxonomy" id="47621"/>
    <lineage>
        <taxon>Eukaryota</taxon>
        <taxon>Viridiplantae</taxon>
        <taxon>Streptophyta</taxon>
        <taxon>Embryophyta</taxon>
        <taxon>Tracheophyta</taxon>
        <taxon>Spermatophyta</taxon>
        <taxon>Magnoliopsida</taxon>
        <taxon>eudicotyledons</taxon>
        <taxon>Gunneridae</taxon>
        <taxon>Pentapetalae</taxon>
        <taxon>rosids</taxon>
        <taxon>malvids</taxon>
        <taxon>Malvales</taxon>
        <taxon>Malvaceae</taxon>
        <taxon>Malvoideae</taxon>
        <taxon>Gossypium</taxon>
    </lineage>
</organism>
<comment type="subcellular location">
    <subcellularLocation>
        <location evidence="1">Cytoplasm</location>
    </subcellularLocation>
</comment>
<dbReference type="GO" id="GO:0005737">
    <property type="term" value="C:cytoplasm"/>
    <property type="evidence" value="ECO:0007669"/>
    <property type="project" value="UniProtKB-SubCell"/>
</dbReference>